<feature type="transmembrane region" description="Helical" evidence="8">
    <location>
        <begin position="234"/>
        <end position="255"/>
    </location>
</feature>
<evidence type="ECO:0000256" key="7">
    <source>
        <dbReference type="ARBA" id="ARBA00023136"/>
    </source>
</evidence>
<dbReference type="EMBL" id="FTMD01000010">
    <property type="protein sequence ID" value="SIR15861.1"/>
    <property type="molecule type" value="Genomic_DNA"/>
</dbReference>
<gene>
    <name evidence="9" type="ORF">SAMN05421829_110146</name>
</gene>
<sequence length="423" mass="46048">MAALIGGLVRRVVPVREGETLPLLLATAYGFAILYSYYLLRPVRDEIGAADRGNLQVLWTAVFVVMLLAVPLYSAAVARWPRAVFVPLANRFFAANLLVFYAALYLLPESARAWIDRVFYVWVSVFALFVVTVFWGFVADLFRHEQGRRLFGFIAVGSSLGGIAGSATTAALAQHVPVFLLLLMAVLPLEVVSWCARALDRHAQRQPATLAREPEARIGGSAWSGARLVLRSPALLRIALWLLLMTFASTILYFVQAHMLGEAYADRALRRVFLARVDFVVNVLTIATQIFLTAHILRRLGVGLTLALLPAVALVGFVALGTAPALAALVVVRVLYDSSRHALAKPAREVLFTLVGREERYKAKAFIDAVVYRGGDLASGWIYAGLAALGLSVGAIALVAVPVVGGWILVARQLGRLEERDST</sequence>
<accession>A0A1N6YN73</accession>
<dbReference type="SUPFAM" id="SSF103473">
    <property type="entry name" value="MFS general substrate transporter"/>
    <property type="match status" value="1"/>
</dbReference>
<dbReference type="AlphaFoldDB" id="A0A1N6YN73"/>
<proteinExistence type="inferred from homology"/>
<dbReference type="STRING" id="34027.SAMN05421829_110146"/>
<evidence type="ECO:0000313" key="9">
    <source>
        <dbReference type="EMBL" id="SIR15861.1"/>
    </source>
</evidence>
<dbReference type="Gene3D" id="1.20.1250.20">
    <property type="entry name" value="MFS general substrate transporter like domains"/>
    <property type="match status" value="1"/>
</dbReference>
<evidence type="ECO:0000256" key="6">
    <source>
        <dbReference type="ARBA" id="ARBA00022989"/>
    </source>
</evidence>
<feature type="transmembrane region" description="Helical" evidence="8">
    <location>
        <begin position="21"/>
        <end position="38"/>
    </location>
</feature>
<dbReference type="OrthoDB" id="199378at2"/>
<dbReference type="GO" id="GO:0005524">
    <property type="term" value="F:ATP binding"/>
    <property type="evidence" value="ECO:0007669"/>
    <property type="project" value="UniProtKB-KW"/>
</dbReference>
<feature type="transmembrane region" description="Helical" evidence="8">
    <location>
        <begin position="150"/>
        <end position="172"/>
    </location>
</feature>
<keyword evidence="7 8" id="KW-0472">Membrane</keyword>
<keyword evidence="4 8" id="KW-0547">Nucleotide-binding</keyword>
<keyword evidence="6 8" id="KW-1133">Transmembrane helix</keyword>
<feature type="transmembrane region" description="Helical" evidence="8">
    <location>
        <begin position="88"/>
        <end position="107"/>
    </location>
</feature>
<evidence type="ECO:0000256" key="4">
    <source>
        <dbReference type="ARBA" id="ARBA00022741"/>
    </source>
</evidence>
<evidence type="ECO:0000313" key="10">
    <source>
        <dbReference type="Proteomes" id="UP000186819"/>
    </source>
</evidence>
<keyword evidence="2 8" id="KW-0813">Transport</keyword>
<comment type="subcellular location">
    <subcellularLocation>
        <location evidence="1 8">Membrane</location>
        <topology evidence="1 8">Multi-pass membrane protein</topology>
    </subcellularLocation>
</comment>
<evidence type="ECO:0000256" key="3">
    <source>
        <dbReference type="ARBA" id="ARBA00022692"/>
    </source>
</evidence>
<dbReference type="PANTHER" id="PTHR43596">
    <property type="entry name" value="ADP,ATP CARRIER PROTEIN"/>
    <property type="match status" value="1"/>
</dbReference>
<feature type="transmembrane region" description="Helical" evidence="8">
    <location>
        <begin position="178"/>
        <end position="196"/>
    </location>
</feature>
<organism evidence="9 10">
    <name type="scientific">Aromatoleum tolulyticum</name>
    <dbReference type="NCBI Taxonomy" id="34027"/>
    <lineage>
        <taxon>Bacteria</taxon>
        <taxon>Pseudomonadati</taxon>
        <taxon>Pseudomonadota</taxon>
        <taxon>Betaproteobacteria</taxon>
        <taxon>Rhodocyclales</taxon>
        <taxon>Rhodocyclaceae</taxon>
        <taxon>Aromatoleum</taxon>
    </lineage>
</organism>
<feature type="transmembrane region" description="Helical" evidence="8">
    <location>
        <begin position="275"/>
        <end position="294"/>
    </location>
</feature>
<keyword evidence="5 8" id="KW-0067">ATP-binding</keyword>
<dbReference type="RefSeq" id="WP_076603084.1">
    <property type="nucleotide sequence ID" value="NZ_FTMD01000010.1"/>
</dbReference>
<evidence type="ECO:0000256" key="5">
    <source>
        <dbReference type="ARBA" id="ARBA00022840"/>
    </source>
</evidence>
<dbReference type="Proteomes" id="UP000186819">
    <property type="component" value="Unassembled WGS sequence"/>
</dbReference>
<name>A0A1N6YN73_9RHOO</name>
<feature type="transmembrane region" description="Helical" evidence="8">
    <location>
        <begin position="306"/>
        <end position="336"/>
    </location>
</feature>
<protein>
    <recommendedName>
        <fullName evidence="8">ADP,ATP carrier protein</fullName>
    </recommendedName>
</protein>
<dbReference type="PANTHER" id="PTHR43596:SF1">
    <property type="entry name" value="ADP,ATP CARRIER PROTEIN"/>
    <property type="match status" value="1"/>
</dbReference>
<dbReference type="GO" id="GO:0016020">
    <property type="term" value="C:membrane"/>
    <property type="evidence" value="ECO:0007669"/>
    <property type="project" value="UniProtKB-SubCell"/>
</dbReference>
<evidence type="ECO:0000256" key="8">
    <source>
        <dbReference type="RuleBase" id="RU363121"/>
    </source>
</evidence>
<reference evidence="10" key="1">
    <citation type="submission" date="2017-01" db="EMBL/GenBank/DDBJ databases">
        <authorList>
            <person name="Varghese N."/>
            <person name="Submissions S."/>
        </authorList>
    </citation>
    <scope>NUCLEOTIDE SEQUENCE [LARGE SCALE GENOMIC DNA]</scope>
    <source>
        <strain evidence="10">ATCC 51758</strain>
    </source>
</reference>
<evidence type="ECO:0000256" key="1">
    <source>
        <dbReference type="ARBA" id="ARBA00004141"/>
    </source>
</evidence>
<feature type="transmembrane region" description="Helical" evidence="8">
    <location>
        <begin position="58"/>
        <end position="76"/>
    </location>
</feature>
<dbReference type="InterPro" id="IPR036259">
    <property type="entry name" value="MFS_trans_sf"/>
</dbReference>
<feature type="transmembrane region" description="Helical" evidence="8">
    <location>
        <begin position="119"/>
        <end position="138"/>
    </location>
</feature>
<evidence type="ECO:0000256" key="2">
    <source>
        <dbReference type="ARBA" id="ARBA00022448"/>
    </source>
</evidence>
<keyword evidence="10" id="KW-1185">Reference proteome</keyword>
<comment type="similarity">
    <text evidence="8">Belongs to the ADP/ATP translocase tlc family.</text>
</comment>
<feature type="transmembrane region" description="Helical" evidence="8">
    <location>
        <begin position="381"/>
        <end position="410"/>
    </location>
</feature>
<keyword evidence="3 8" id="KW-0812">Transmembrane</keyword>
<dbReference type="InterPro" id="IPR004667">
    <property type="entry name" value="ADP_ATP_car_bac_type"/>
</dbReference>
<dbReference type="Pfam" id="PF03219">
    <property type="entry name" value="TLC"/>
    <property type="match status" value="1"/>
</dbReference>
<dbReference type="GO" id="GO:0005471">
    <property type="term" value="F:ATP:ADP antiporter activity"/>
    <property type="evidence" value="ECO:0007669"/>
    <property type="project" value="InterPro"/>
</dbReference>